<proteinExistence type="predicted"/>
<dbReference type="GO" id="GO:0003700">
    <property type="term" value="F:DNA-binding transcription factor activity"/>
    <property type="evidence" value="ECO:0007669"/>
    <property type="project" value="TreeGrafter"/>
</dbReference>
<keyword evidence="1" id="KW-0805">Transcription regulation</keyword>
<dbReference type="PANTHER" id="PTHR30136">
    <property type="entry name" value="HELIX-TURN-HELIX TRANSCRIPTIONAL REGULATOR, ICLR FAMILY"/>
    <property type="match status" value="1"/>
</dbReference>
<dbReference type="GO" id="GO:0003677">
    <property type="term" value="F:DNA binding"/>
    <property type="evidence" value="ECO:0007669"/>
    <property type="project" value="UniProtKB-KW"/>
</dbReference>
<dbReference type="InterPro" id="IPR036390">
    <property type="entry name" value="WH_DNA-bd_sf"/>
</dbReference>
<dbReference type="Pfam" id="PF01614">
    <property type="entry name" value="IclR_C"/>
    <property type="match status" value="1"/>
</dbReference>
<dbReference type="SUPFAM" id="SSF55781">
    <property type="entry name" value="GAF domain-like"/>
    <property type="match status" value="1"/>
</dbReference>
<dbReference type="PANTHER" id="PTHR30136:SF34">
    <property type="entry name" value="TRANSCRIPTIONAL REGULATOR"/>
    <property type="match status" value="1"/>
</dbReference>
<accession>A0A7Y9ITQ2</accession>
<comment type="caution">
    <text evidence="6">The sequence shown here is derived from an EMBL/GenBank/DDBJ whole genome shotgun (WGS) entry which is preliminary data.</text>
</comment>
<dbReference type="Pfam" id="PF09339">
    <property type="entry name" value="HTH_IclR"/>
    <property type="match status" value="1"/>
</dbReference>
<reference evidence="6 7" key="1">
    <citation type="submission" date="2020-07" db="EMBL/GenBank/DDBJ databases">
        <title>Genomic Encyclopedia of Type Strains, Phase IV (KMG-V): Genome sequencing to study the core and pangenomes of soil and plant-associated prokaryotes.</title>
        <authorList>
            <person name="Whitman W."/>
        </authorList>
    </citation>
    <scope>NUCLEOTIDE SEQUENCE [LARGE SCALE GENOMIC DNA]</scope>
    <source>
        <strain evidence="6 7">SAS40</strain>
    </source>
</reference>
<sequence>MTMPRPDAQDKYLVPGLERGLRVLCEVGKGELNLTAPELARRLQVPRTTVFRLLSTLEHLGFVARTDSRREFGLGMSVLRLGFEYLSSLALTQHGLPVLEALRDECDYSCHLVVRDGAHIVYVAKVASERPLASSVNVGTRLPAHATALGRVLLQDMDIDALRQLFPVHPLPAHSPSTPTSVDALAAMLELDRARGHVYSEGFFEPGISTVAAAVRDGNGQIVAALGVTIPQTRIDADALRVLVQRAHRAAGDLSARLAADAGADMTSSSSRISSSFNGTTAQ</sequence>
<dbReference type="AlphaFoldDB" id="A0A7Y9ITQ2"/>
<dbReference type="InterPro" id="IPR014757">
    <property type="entry name" value="Tscrpt_reg_IclR_C"/>
</dbReference>
<feature type="domain" description="HTH iclR-type" evidence="4">
    <location>
        <begin position="14"/>
        <end position="76"/>
    </location>
</feature>
<evidence type="ECO:0000313" key="7">
    <source>
        <dbReference type="Proteomes" id="UP000542125"/>
    </source>
</evidence>
<dbReference type="EMBL" id="JACBYR010000001">
    <property type="protein sequence ID" value="NYE82882.1"/>
    <property type="molecule type" value="Genomic_DNA"/>
</dbReference>
<gene>
    <name evidence="6" type="ORF">FHW18_002153</name>
</gene>
<protein>
    <submittedName>
        <fullName evidence="6">DNA-binding IclR family transcriptional regulator</fullName>
    </submittedName>
</protein>
<dbReference type="InterPro" id="IPR050707">
    <property type="entry name" value="HTH_MetabolicPath_Reg"/>
</dbReference>
<keyword evidence="3" id="KW-0804">Transcription</keyword>
<dbReference type="SUPFAM" id="SSF46785">
    <property type="entry name" value="Winged helix' DNA-binding domain"/>
    <property type="match status" value="1"/>
</dbReference>
<evidence type="ECO:0000313" key="6">
    <source>
        <dbReference type="EMBL" id="NYE82882.1"/>
    </source>
</evidence>
<dbReference type="InterPro" id="IPR029016">
    <property type="entry name" value="GAF-like_dom_sf"/>
</dbReference>
<dbReference type="GO" id="GO:0045892">
    <property type="term" value="P:negative regulation of DNA-templated transcription"/>
    <property type="evidence" value="ECO:0007669"/>
    <property type="project" value="TreeGrafter"/>
</dbReference>
<dbReference type="InterPro" id="IPR005471">
    <property type="entry name" value="Tscrpt_reg_IclR_N"/>
</dbReference>
<dbReference type="Gene3D" id="3.30.450.40">
    <property type="match status" value="1"/>
</dbReference>
<evidence type="ECO:0000256" key="2">
    <source>
        <dbReference type="ARBA" id="ARBA00023125"/>
    </source>
</evidence>
<dbReference type="SMART" id="SM00346">
    <property type="entry name" value="HTH_ICLR"/>
    <property type="match status" value="1"/>
</dbReference>
<evidence type="ECO:0000259" key="4">
    <source>
        <dbReference type="PROSITE" id="PS51077"/>
    </source>
</evidence>
<dbReference type="PROSITE" id="PS51078">
    <property type="entry name" value="ICLR_ED"/>
    <property type="match status" value="1"/>
</dbReference>
<name>A0A7Y9ITQ2_9BURK</name>
<dbReference type="PROSITE" id="PS51077">
    <property type="entry name" value="HTH_ICLR"/>
    <property type="match status" value="1"/>
</dbReference>
<evidence type="ECO:0000256" key="3">
    <source>
        <dbReference type="ARBA" id="ARBA00023163"/>
    </source>
</evidence>
<dbReference type="Proteomes" id="UP000542125">
    <property type="component" value="Unassembled WGS sequence"/>
</dbReference>
<evidence type="ECO:0000256" key="1">
    <source>
        <dbReference type="ARBA" id="ARBA00023015"/>
    </source>
</evidence>
<dbReference type="InterPro" id="IPR036388">
    <property type="entry name" value="WH-like_DNA-bd_sf"/>
</dbReference>
<feature type="domain" description="IclR-ED" evidence="5">
    <location>
        <begin position="77"/>
        <end position="260"/>
    </location>
</feature>
<keyword evidence="7" id="KW-1185">Reference proteome</keyword>
<evidence type="ECO:0000259" key="5">
    <source>
        <dbReference type="PROSITE" id="PS51078"/>
    </source>
</evidence>
<keyword evidence="2 6" id="KW-0238">DNA-binding</keyword>
<organism evidence="6 7">
    <name type="scientific">Pigmentiphaga litoralis</name>
    <dbReference type="NCBI Taxonomy" id="516702"/>
    <lineage>
        <taxon>Bacteria</taxon>
        <taxon>Pseudomonadati</taxon>
        <taxon>Pseudomonadota</taxon>
        <taxon>Betaproteobacteria</taxon>
        <taxon>Burkholderiales</taxon>
        <taxon>Alcaligenaceae</taxon>
        <taxon>Pigmentiphaga</taxon>
    </lineage>
</organism>
<dbReference type="Gene3D" id="1.10.10.10">
    <property type="entry name" value="Winged helix-like DNA-binding domain superfamily/Winged helix DNA-binding domain"/>
    <property type="match status" value="1"/>
</dbReference>